<dbReference type="Proteomes" id="UP001145109">
    <property type="component" value="Unassembled WGS sequence"/>
</dbReference>
<gene>
    <name evidence="2" type="ORF">comes_02460</name>
</gene>
<evidence type="ECO:0000313" key="3">
    <source>
        <dbReference type="Proteomes" id="UP001145109"/>
    </source>
</evidence>
<organism evidence="2 3">
    <name type="scientific">Coprococcus comes</name>
    <dbReference type="NCBI Taxonomy" id="410072"/>
    <lineage>
        <taxon>Bacteria</taxon>
        <taxon>Bacillati</taxon>
        <taxon>Bacillota</taxon>
        <taxon>Clostridia</taxon>
        <taxon>Lachnospirales</taxon>
        <taxon>Lachnospiraceae</taxon>
        <taxon>Coprococcus</taxon>
    </lineage>
</organism>
<name>A0AA37QHA3_9FIRM</name>
<sequence>MVEWIISNKEWIFSGLGIAIISAFFAILKTKTPKGGEGNLNVSGDKNVIGDGNILQITNLTEEKQQSNIKIVDISLNEDKEFIVDIKLRNIGDQVAYIKEISFDILDYYNMINPQMTHYQLVESSHTYDVVLGKEKQQVFNVSQSIGANEVDRFQVKLASSIAETRMVTIYYLTLSIIYDEDNKVVKSEKYLWAVPSISEYAACYISHTSMEIAKKNYLELKKMNNYDAIKSNHFISILKSYEENKSDFLIKH</sequence>
<reference evidence="2" key="2">
    <citation type="submission" date="2022-11" db="EMBL/GenBank/DDBJ databases">
        <title>Draft genome sequence of Coprococcus comes strain 31264.</title>
        <authorList>
            <person name="Hisatomi A."/>
            <person name="Ohkuma M."/>
            <person name="Sakamoto M."/>
        </authorList>
    </citation>
    <scope>NUCLEOTIDE SEQUENCE</scope>
    <source>
        <strain evidence="2">JCM 31264</strain>
    </source>
</reference>
<dbReference type="EMBL" id="BSCI01000001">
    <property type="protein sequence ID" value="GLG85701.1"/>
    <property type="molecule type" value="Genomic_DNA"/>
</dbReference>
<reference evidence="2" key="1">
    <citation type="submission" date="2022-09" db="EMBL/GenBank/DDBJ databases">
        <title>Draft genome sequence of Coprococcus comes strain 31264.</title>
        <authorList>
            <person name="Atsushi H."/>
            <person name="Moriya O."/>
            <person name="Mitsuo S."/>
        </authorList>
    </citation>
    <scope>NUCLEOTIDE SEQUENCE</scope>
    <source>
        <strain evidence="2">JCM 31264</strain>
    </source>
</reference>
<keyword evidence="1" id="KW-0472">Membrane</keyword>
<feature type="transmembrane region" description="Helical" evidence="1">
    <location>
        <begin position="12"/>
        <end position="28"/>
    </location>
</feature>
<evidence type="ECO:0000313" key="2">
    <source>
        <dbReference type="EMBL" id="GLG85701.1"/>
    </source>
</evidence>
<keyword evidence="1" id="KW-1133">Transmembrane helix</keyword>
<dbReference type="AlphaFoldDB" id="A0AA37QHA3"/>
<comment type="caution">
    <text evidence="2">The sequence shown here is derived from an EMBL/GenBank/DDBJ whole genome shotgun (WGS) entry which is preliminary data.</text>
</comment>
<accession>A0AA37QHA3</accession>
<protein>
    <submittedName>
        <fullName evidence="2">Uncharacterized protein</fullName>
    </submittedName>
</protein>
<proteinExistence type="predicted"/>
<keyword evidence="1" id="KW-0812">Transmembrane</keyword>
<evidence type="ECO:0000256" key="1">
    <source>
        <dbReference type="SAM" id="Phobius"/>
    </source>
</evidence>
<dbReference type="RefSeq" id="WP_055247951.1">
    <property type="nucleotide sequence ID" value="NZ_BSCI01000001.1"/>
</dbReference>